<feature type="compositionally biased region" description="Basic and acidic residues" evidence="1">
    <location>
        <begin position="15"/>
        <end position="29"/>
    </location>
</feature>
<proteinExistence type="predicted"/>
<sequence length="72" mass="7642">MVEEEAEGPIGVVEETCKDASLRRERLDPDPEGETEADPAGSSLRGRVRRIGAFVVPFAEIAAAAFVLEGDG</sequence>
<reference evidence="2 3" key="1">
    <citation type="journal article" date="2020" name="Nat. Food">
        <title>A phased Vanilla planifolia genome enables genetic improvement of flavour and production.</title>
        <authorList>
            <person name="Hasing T."/>
            <person name="Tang H."/>
            <person name="Brym M."/>
            <person name="Khazi F."/>
            <person name="Huang T."/>
            <person name="Chambers A.H."/>
        </authorList>
    </citation>
    <scope>NUCLEOTIDE SEQUENCE [LARGE SCALE GENOMIC DNA]</scope>
    <source>
        <tissue evidence="2">Leaf</tissue>
    </source>
</reference>
<evidence type="ECO:0000256" key="1">
    <source>
        <dbReference type="SAM" id="MobiDB-lite"/>
    </source>
</evidence>
<dbReference type="EMBL" id="JADCNM010000001">
    <property type="protein sequence ID" value="KAG0501126.1"/>
    <property type="molecule type" value="Genomic_DNA"/>
</dbReference>
<feature type="region of interest" description="Disordered" evidence="1">
    <location>
        <begin position="1"/>
        <end position="43"/>
    </location>
</feature>
<accession>A0A835RZF7</accession>
<comment type="caution">
    <text evidence="2">The sequence shown here is derived from an EMBL/GenBank/DDBJ whole genome shotgun (WGS) entry which is preliminary data.</text>
</comment>
<dbReference type="Proteomes" id="UP000639772">
    <property type="component" value="Chromosome 1"/>
</dbReference>
<evidence type="ECO:0000313" key="3">
    <source>
        <dbReference type="Proteomes" id="UP000639772"/>
    </source>
</evidence>
<organism evidence="2 3">
    <name type="scientific">Vanilla planifolia</name>
    <name type="common">Vanilla</name>
    <dbReference type="NCBI Taxonomy" id="51239"/>
    <lineage>
        <taxon>Eukaryota</taxon>
        <taxon>Viridiplantae</taxon>
        <taxon>Streptophyta</taxon>
        <taxon>Embryophyta</taxon>
        <taxon>Tracheophyta</taxon>
        <taxon>Spermatophyta</taxon>
        <taxon>Magnoliopsida</taxon>
        <taxon>Liliopsida</taxon>
        <taxon>Asparagales</taxon>
        <taxon>Orchidaceae</taxon>
        <taxon>Vanilloideae</taxon>
        <taxon>Vanilleae</taxon>
        <taxon>Vanilla</taxon>
    </lineage>
</organism>
<evidence type="ECO:0000313" key="2">
    <source>
        <dbReference type="EMBL" id="KAG0501126.1"/>
    </source>
</evidence>
<gene>
    <name evidence="2" type="ORF">HPP92_001198</name>
</gene>
<protein>
    <submittedName>
        <fullName evidence="2">Uncharacterized protein</fullName>
    </submittedName>
</protein>
<dbReference type="AlphaFoldDB" id="A0A835RZF7"/>
<name>A0A835RZF7_VANPL</name>